<dbReference type="AlphaFoldDB" id="A0AA41W5Y5"/>
<gene>
    <name evidence="1" type="ORF">NAF29_06505</name>
</gene>
<reference evidence="1 2" key="1">
    <citation type="journal article" date="2013" name="Antonie Van Leeuwenhoek">
        <title>Echinimonas agarilytica gen. nov., sp. nov., a new gammaproteobacterium isolated from the sea urchin Strongylocentrotus intermedius.</title>
        <authorList>
            <person name="Nedashkovskaya O.I."/>
            <person name="Stenkova A.M."/>
            <person name="Zhukova N.V."/>
            <person name="Van Trappen S."/>
            <person name="Lee J.S."/>
            <person name="Kim S.B."/>
        </authorList>
    </citation>
    <scope>NUCLEOTIDE SEQUENCE [LARGE SCALE GENOMIC DNA]</scope>
    <source>
        <strain evidence="1 2">KMM 6351</strain>
    </source>
</reference>
<sequence length="230" mass="25041">MKYILITTIVAIALVSVYLFCNDCSDQSSPITNTTHAPPSHITKETTIAEHSPLTVPPESGVEQAQVAIATPTFNQTLQNTHMQTSPILDDTLLTTLKKQLSTPNSELFALQIDLAQISTLKSGDVLNFVLDSNSHLDIIINSTQQMNEGLLVNGYIEGLGPEYAAIAVLGEDYAYGEIMSETTTYKLESLAGMQPIVIALAASDIVSNQNDTEFLHNNTEESNHEKTHH</sequence>
<comment type="caution">
    <text evidence="1">The sequence shown here is derived from an EMBL/GenBank/DDBJ whole genome shotgun (WGS) entry which is preliminary data.</text>
</comment>
<keyword evidence="2" id="KW-1185">Reference proteome</keyword>
<accession>A0AA41W5Y5</accession>
<organism evidence="1 2">
    <name type="scientific">Echinimonas agarilytica</name>
    <dbReference type="NCBI Taxonomy" id="1215918"/>
    <lineage>
        <taxon>Bacteria</taxon>
        <taxon>Pseudomonadati</taxon>
        <taxon>Pseudomonadota</taxon>
        <taxon>Gammaproteobacteria</taxon>
        <taxon>Alteromonadales</taxon>
        <taxon>Echinimonadaceae</taxon>
        <taxon>Echinimonas</taxon>
    </lineage>
</organism>
<dbReference type="RefSeq" id="WP_251260674.1">
    <property type="nucleotide sequence ID" value="NZ_JAMQGP010000002.1"/>
</dbReference>
<dbReference type="Proteomes" id="UP001165393">
    <property type="component" value="Unassembled WGS sequence"/>
</dbReference>
<evidence type="ECO:0000313" key="2">
    <source>
        <dbReference type="Proteomes" id="UP001165393"/>
    </source>
</evidence>
<name>A0AA41W5Y5_9GAMM</name>
<proteinExistence type="predicted"/>
<evidence type="ECO:0000313" key="1">
    <source>
        <dbReference type="EMBL" id="MCM2679323.1"/>
    </source>
</evidence>
<protein>
    <submittedName>
        <fullName evidence="1">Uncharacterized protein</fullName>
    </submittedName>
</protein>
<dbReference type="EMBL" id="JAMQGP010000002">
    <property type="protein sequence ID" value="MCM2679323.1"/>
    <property type="molecule type" value="Genomic_DNA"/>
</dbReference>